<dbReference type="SMART" id="SM01251">
    <property type="entry name" value="KbaA"/>
    <property type="match status" value="1"/>
</dbReference>
<comment type="caution">
    <text evidence="3">The sequence shown here is derived from an EMBL/GenBank/DDBJ whole genome shotgun (WGS) entry which is preliminary data.</text>
</comment>
<dbReference type="eggNOG" id="COG2194">
    <property type="taxonomic scope" value="Bacteria"/>
</dbReference>
<evidence type="ECO:0000313" key="3">
    <source>
        <dbReference type="EMBL" id="GAE48368.1"/>
    </source>
</evidence>
<feature type="coiled-coil region" evidence="1">
    <location>
        <begin position="199"/>
        <end position="229"/>
    </location>
</feature>
<dbReference type="AlphaFoldDB" id="W4RWW7"/>
<feature type="transmembrane region" description="Helical" evidence="2">
    <location>
        <begin position="127"/>
        <end position="149"/>
    </location>
</feature>
<dbReference type="GO" id="GO:0045881">
    <property type="term" value="P:positive regulation of sporulation resulting in formation of a cellular spore"/>
    <property type="evidence" value="ECO:0007669"/>
    <property type="project" value="InterPro"/>
</dbReference>
<evidence type="ECO:0000313" key="4">
    <source>
        <dbReference type="Proteomes" id="UP000018949"/>
    </source>
</evidence>
<feature type="transmembrane region" description="Helical" evidence="2">
    <location>
        <begin position="96"/>
        <end position="115"/>
    </location>
</feature>
<evidence type="ECO:0000256" key="1">
    <source>
        <dbReference type="SAM" id="Coils"/>
    </source>
</evidence>
<keyword evidence="2" id="KW-0812">Transmembrane</keyword>
<name>W4RWW7_9BACI</name>
<evidence type="ECO:0000256" key="2">
    <source>
        <dbReference type="SAM" id="Phobius"/>
    </source>
</evidence>
<organism evidence="3 4">
    <name type="scientific">Mesobacillus boroniphilus JCM 21738</name>
    <dbReference type="NCBI Taxonomy" id="1294265"/>
    <lineage>
        <taxon>Bacteria</taxon>
        <taxon>Bacillati</taxon>
        <taxon>Bacillota</taxon>
        <taxon>Bacilli</taxon>
        <taxon>Bacillales</taxon>
        <taxon>Bacillaceae</taxon>
        <taxon>Mesobacillus</taxon>
    </lineage>
</organism>
<feature type="transmembrane region" description="Helical" evidence="2">
    <location>
        <begin position="60"/>
        <end position="84"/>
    </location>
</feature>
<proteinExistence type="predicted"/>
<dbReference type="Proteomes" id="UP000018949">
    <property type="component" value="Unassembled WGS sequence"/>
</dbReference>
<sequence>MVKFNFVLGEKIVTSRNWVHLFLTTLVVGAVTTAVVGFIVRWSEFQQLLSDFNILEFLSILVWLMGVGLIFSILSQMGFFAYLTVHRFGLGIFKSLWNPVQVLLIAFVLFDLVYLRYNAFAESGEGIMSYIGLAVIVLVAGLIVALMKVKQTNKEAFIPALFFMVVVTVIEWVPVLRVNEHSWLYLMLFPLLACNAYQLLVLHKLNQKSQEERKALEEKVKTNKKAQKNRPTHSWTVILFLLI</sequence>
<gene>
    <name evidence="3" type="ORF">JCM21738_5484</name>
</gene>
<keyword evidence="2" id="KW-1133">Transmembrane helix</keyword>
<dbReference type="EMBL" id="BAUW01000172">
    <property type="protein sequence ID" value="GAE48368.1"/>
    <property type="molecule type" value="Genomic_DNA"/>
</dbReference>
<feature type="transmembrane region" description="Helical" evidence="2">
    <location>
        <begin position="156"/>
        <end position="176"/>
    </location>
</feature>
<dbReference type="InterPro" id="IPR024164">
    <property type="entry name" value="KinB-signalling_activ"/>
</dbReference>
<accession>W4RWW7</accession>
<feature type="transmembrane region" description="Helical" evidence="2">
    <location>
        <begin position="182"/>
        <end position="202"/>
    </location>
</feature>
<feature type="transmembrane region" description="Helical" evidence="2">
    <location>
        <begin position="21"/>
        <end position="40"/>
    </location>
</feature>
<dbReference type="PIRSF" id="PIRSF029886">
    <property type="entry name" value="KBAA"/>
    <property type="match status" value="1"/>
</dbReference>
<reference evidence="3 4" key="1">
    <citation type="submission" date="2013-12" db="EMBL/GenBank/DDBJ databases">
        <title>NBRP : Genome information of microbial organism related human and environment.</title>
        <authorList>
            <person name="Hattori M."/>
            <person name="Oshima K."/>
            <person name="Inaba H."/>
            <person name="Suda W."/>
            <person name="Sakamoto M."/>
            <person name="Iino T."/>
            <person name="Kitahara M."/>
            <person name="Oshida Y."/>
            <person name="Iida T."/>
            <person name="Kudo T."/>
            <person name="Itoh T."/>
            <person name="Ahmed I."/>
            <person name="Ohkuma M."/>
        </authorList>
    </citation>
    <scope>NUCLEOTIDE SEQUENCE [LARGE SCALE GENOMIC DNA]</scope>
    <source>
        <strain evidence="3 4">JCM 21738</strain>
    </source>
</reference>
<keyword evidence="2" id="KW-0472">Membrane</keyword>
<protein>
    <submittedName>
        <fullName evidence="3">KinB signaling pathway activation protein</fullName>
    </submittedName>
</protein>
<keyword evidence="4" id="KW-1185">Reference proteome</keyword>
<dbReference type="Pfam" id="PF14089">
    <property type="entry name" value="KbaA"/>
    <property type="match status" value="1"/>
</dbReference>
<keyword evidence="1" id="KW-0175">Coiled coil</keyword>